<evidence type="ECO:0000256" key="2">
    <source>
        <dbReference type="ARBA" id="ARBA00009604"/>
    </source>
</evidence>
<dbReference type="PIRSF" id="PIRSF001400">
    <property type="entry name" value="Enolase"/>
    <property type="match status" value="1"/>
</dbReference>
<dbReference type="GO" id="GO:0005576">
    <property type="term" value="C:extracellular region"/>
    <property type="evidence" value="ECO:0007669"/>
    <property type="project" value="UniProtKB-SubCell"/>
</dbReference>
<dbReference type="InterPro" id="IPR036849">
    <property type="entry name" value="Enolase-like_C_sf"/>
</dbReference>
<dbReference type="STRING" id="1121321.SAMN04488530_11932"/>
<feature type="binding site" evidence="12">
    <location>
        <position position="369"/>
    </location>
    <ligand>
        <name>(2R)-2-phosphoglycerate</name>
        <dbReference type="ChEBI" id="CHEBI:58289"/>
    </ligand>
</feature>
<sequence length="430" mass="46171">MSAIELVYAREVLDSRGNPTVEVEVILESGTVGRAIVPSGASTGAFEAVELRDGDKGRYLGKGVETAVANVNEVLAPELEGMDPFDQPGIDGLMIELDGTPNKGKLGANAILGVSMAVARAAAEEIGLPLFQYIGGVNAKQLPVPMMNILNGGEHADNNVDVQEFMILPVGAESFREGLRMGAEVFHSLKKVLAERGLACGVGDEGGFAPNLDSNREALELIVEAISKAGYEPGKDVMLGLDVAATEMYNKETKKYVLAGEGKELTAEQMVELYEDWSTNFPIITIEDGLDEEDWDGWKLLTEKLGSKLQLVGDDLFVTNTERLEKGIESGVANSILIKVNQIGTITETLDAIEMAKRAGYTAVISHRSGETEDTTIADLAVAVNAGQIKTGAPSRTDRVAKYNQLLRIEEIVGDSARYCGLKSFYNLKK</sequence>
<dbReference type="SUPFAM" id="SSF51604">
    <property type="entry name" value="Enolase C-terminal domain-like"/>
    <property type="match status" value="1"/>
</dbReference>
<evidence type="ECO:0000256" key="9">
    <source>
        <dbReference type="ARBA" id="ARBA00023152"/>
    </source>
</evidence>
<comment type="pathway">
    <text evidence="1 12">Carbohydrate degradation; glycolysis; pyruvate from D-glyceraldehyde 3-phosphate: step 4/5.</text>
</comment>
<evidence type="ECO:0000256" key="4">
    <source>
        <dbReference type="ARBA" id="ARBA00017068"/>
    </source>
</evidence>
<feature type="binding site" evidence="14">
    <location>
        <position position="390"/>
    </location>
    <ligand>
        <name>substrate</name>
    </ligand>
</feature>
<dbReference type="GO" id="GO:0000015">
    <property type="term" value="C:phosphopyruvate hydratase complex"/>
    <property type="evidence" value="ECO:0007669"/>
    <property type="project" value="InterPro"/>
</dbReference>
<comment type="subcellular location">
    <subcellularLocation>
        <location evidence="12">Cytoplasm</location>
    </subcellularLocation>
    <subcellularLocation>
        <location evidence="12">Secreted</location>
    </subcellularLocation>
    <subcellularLocation>
        <location evidence="12">Cell surface</location>
    </subcellularLocation>
    <text evidence="12">Fractions of enolase are present in both the cytoplasm and on the cell surface.</text>
</comment>
<dbReference type="NCBIfam" id="TIGR01060">
    <property type="entry name" value="eno"/>
    <property type="match status" value="1"/>
</dbReference>
<protein>
    <recommendedName>
        <fullName evidence="4 12">Enolase</fullName>
        <ecNumber evidence="3 12">4.2.1.11</ecNumber>
    </recommendedName>
    <alternativeName>
        <fullName evidence="12">2-phospho-D-glycerate hydro-lyase</fullName>
    </alternativeName>
    <alternativeName>
        <fullName evidence="12">2-phosphoglycerate dehydratase</fullName>
    </alternativeName>
</protein>
<dbReference type="FunFam" id="3.20.20.120:FF:000001">
    <property type="entry name" value="Enolase"/>
    <property type="match status" value="1"/>
</dbReference>
<dbReference type="Gene3D" id="3.20.20.120">
    <property type="entry name" value="Enolase-like C-terminal domain"/>
    <property type="match status" value="1"/>
</dbReference>
<evidence type="ECO:0000256" key="14">
    <source>
        <dbReference type="PIRSR" id="PIRSR001400-2"/>
    </source>
</evidence>
<dbReference type="EMBL" id="FQWX01000019">
    <property type="protein sequence ID" value="SHH10725.1"/>
    <property type="molecule type" value="Genomic_DNA"/>
</dbReference>
<dbReference type="OrthoDB" id="9804716at2"/>
<feature type="binding site" evidence="14">
    <location>
        <position position="164"/>
    </location>
    <ligand>
        <name>substrate</name>
    </ligand>
</feature>
<dbReference type="GO" id="GO:0006096">
    <property type="term" value="P:glycolytic process"/>
    <property type="evidence" value="ECO:0007669"/>
    <property type="project" value="UniProtKB-UniRule"/>
</dbReference>
<reference evidence="19" key="1">
    <citation type="submission" date="2016-11" db="EMBL/GenBank/DDBJ databases">
        <authorList>
            <person name="Varghese N."/>
            <person name="Submissions S."/>
        </authorList>
    </citation>
    <scope>NUCLEOTIDE SEQUENCE [LARGE SCALE GENOMIC DNA]</scope>
    <source>
        <strain evidence="19">DSM 2635</strain>
    </source>
</reference>
<evidence type="ECO:0000259" key="17">
    <source>
        <dbReference type="SMART" id="SM01193"/>
    </source>
</evidence>
<feature type="binding site" evidence="12 15">
    <location>
        <position position="287"/>
    </location>
    <ligand>
        <name>Mg(2+)</name>
        <dbReference type="ChEBI" id="CHEBI:18420"/>
    </ligand>
</feature>
<dbReference type="GO" id="GO:0004634">
    <property type="term" value="F:phosphopyruvate hydratase activity"/>
    <property type="evidence" value="ECO:0007669"/>
    <property type="project" value="UniProtKB-UniRule"/>
</dbReference>
<feature type="binding site" evidence="12 15">
    <location>
        <position position="242"/>
    </location>
    <ligand>
        <name>Mg(2+)</name>
        <dbReference type="ChEBI" id="CHEBI:18420"/>
    </ligand>
</feature>
<dbReference type="SFLD" id="SFLDG00178">
    <property type="entry name" value="enolase"/>
    <property type="match status" value="1"/>
</dbReference>
<dbReference type="UniPathway" id="UPA00109">
    <property type="reaction ID" value="UER00187"/>
</dbReference>
<dbReference type="PROSITE" id="PS00164">
    <property type="entry name" value="ENOLASE"/>
    <property type="match status" value="1"/>
</dbReference>
<dbReference type="InterPro" id="IPR020811">
    <property type="entry name" value="Enolase_N"/>
</dbReference>
<dbReference type="InterPro" id="IPR029017">
    <property type="entry name" value="Enolase-like_N"/>
</dbReference>
<dbReference type="RefSeq" id="WP_073126430.1">
    <property type="nucleotide sequence ID" value="NZ_BAABCH010000093.1"/>
</dbReference>
<dbReference type="AlphaFoldDB" id="A0A1M5Q9F0"/>
<dbReference type="FunFam" id="3.30.390.10:FF:000001">
    <property type="entry name" value="Enolase"/>
    <property type="match status" value="1"/>
</dbReference>
<dbReference type="SFLD" id="SFLDF00002">
    <property type="entry name" value="enolase"/>
    <property type="match status" value="1"/>
</dbReference>
<name>A0A1M5Q9F0_9FIRM</name>
<dbReference type="PANTHER" id="PTHR11902">
    <property type="entry name" value="ENOLASE"/>
    <property type="match status" value="1"/>
</dbReference>
<keyword evidence="8 12" id="KW-0460">Magnesium</keyword>
<feature type="binding site" evidence="14">
    <location>
        <position position="155"/>
    </location>
    <ligand>
        <name>substrate</name>
    </ligand>
</feature>
<dbReference type="HAMAP" id="MF_00318">
    <property type="entry name" value="Enolase"/>
    <property type="match status" value="1"/>
</dbReference>
<feature type="binding site" evidence="14">
    <location>
        <position position="314"/>
    </location>
    <ligand>
        <name>substrate</name>
    </ligand>
</feature>
<feature type="binding site" evidence="12">
    <location>
        <position position="163"/>
    </location>
    <ligand>
        <name>(2R)-2-phosphoglycerate</name>
        <dbReference type="ChEBI" id="CHEBI:58289"/>
    </ligand>
</feature>
<feature type="binding site" evidence="14">
    <location>
        <position position="287"/>
    </location>
    <ligand>
        <name>substrate</name>
    </ligand>
</feature>
<dbReference type="GO" id="GO:0009986">
    <property type="term" value="C:cell surface"/>
    <property type="evidence" value="ECO:0007669"/>
    <property type="project" value="UniProtKB-SubCell"/>
</dbReference>
<dbReference type="InterPro" id="IPR020810">
    <property type="entry name" value="Enolase_C"/>
</dbReference>
<comment type="similarity">
    <text evidence="2 12">Belongs to the enolase family.</text>
</comment>
<dbReference type="EC" id="4.2.1.11" evidence="3 12"/>
<evidence type="ECO:0000256" key="6">
    <source>
        <dbReference type="ARBA" id="ARBA00022525"/>
    </source>
</evidence>
<feature type="binding site" evidence="12 15">
    <location>
        <position position="314"/>
    </location>
    <ligand>
        <name>Mg(2+)</name>
        <dbReference type="ChEBI" id="CHEBI:18420"/>
    </ligand>
</feature>
<dbReference type="Proteomes" id="UP000243255">
    <property type="component" value="Unassembled WGS sequence"/>
</dbReference>
<evidence type="ECO:0000256" key="10">
    <source>
        <dbReference type="ARBA" id="ARBA00023239"/>
    </source>
</evidence>
<comment type="catalytic activity">
    <reaction evidence="11">
        <text>(2R)-2-phosphoglycerate = phosphoenolpyruvate + H2O</text>
        <dbReference type="Rhea" id="RHEA:10164"/>
        <dbReference type="ChEBI" id="CHEBI:15377"/>
        <dbReference type="ChEBI" id="CHEBI:58289"/>
        <dbReference type="ChEBI" id="CHEBI:58702"/>
        <dbReference type="EC" id="4.2.1.11"/>
    </reaction>
    <physiologicalReaction direction="left-to-right" evidence="11">
        <dbReference type="Rhea" id="RHEA:10165"/>
    </physiologicalReaction>
</comment>
<evidence type="ECO:0000256" key="5">
    <source>
        <dbReference type="ARBA" id="ARBA00022490"/>
    </source>
</evidence>
<dbReference type="SMART" id="SM01192">
    <property type="entry name" value="Enolase_C"/>
    <property type="match status" value="1"/>
</dbReference>
<evidence type="ECO:0000256" key="8">
    <source>
        <dbReference type="ARBA" id="ARBA00022842"/>
    </source>
</evidence>
<dbReference type="Pfam" id="PF00113">
    <property type="entry name" value="Enolase_C"/>
    <property type="match status" value="1"/>
</dbReference>
<dbReference type="SFLD" id="SFLDS00001">
    <property type="entry name" value="Enolase"/>
    <property type="match status" value="1"/>
</dbReference>
<evidence type="ECO:0000256" key="12">
    <source>
        <dbReference type="HAMAP-Rule" id="MF_00318"/>
    </source>
</evidence>
<evidence type="ECO:0000259" key="16">
    <source>
        <dbReference type="SMART" id="SM01192"/>
    </source>
</evidence>
<organism evidence="18 19">
    <name type="scientific">Asaccharospora irregularis DSM 2635</name>
    <dbReference type="NCBI Taxonomy" id="1121321"/>
    <lineage>
        <taxon>Bacteria</taxon>
        <taxon>Bacillati</taxon>
        <taxon>Bacillota</taxon>
        <taxon>Clostridia</taxon>
        <taxon>Peptostreptococcales</taxon>
        <taxon>Peptostreptococcaceae</taxon>
        <taxon>Asaccharospora</taxon>
    </lineage>
</organism>
<dbReference type="InterPro" id="IPR020809">
    <property type="entry name" value="Enolase_CS"/>
</dbReference>
<evidence type="ECO:0000313" key="19">
    <source>
        <dbReference type="Proteomes" id="UP000243255"/>
    </source>
</evidence>
<dbReference type="PRINTS" id="PR00148">
    <property type="entry name" value="ENOLASE"/>
</dbReference>
<evidence type="ECO:0000256" key="15">
    <source>
        <dbReference type="PIRSR" id="PIRSR001400-3"/>
    </source>
</evidence>
<evidence type="ECO:0000256" key="11">
    <source>
        <dbReference type="ARBA" id="ARBA00048951"/>
    </source>
</evidence>
<comment type="cofactor">
    <cofactor evidence="15">
        <name>Mg(2+)</name>
        <dbReference type="ChEBI" id="CHEBI:18420"/>
    </cofactor>
    <text evidence="15">Mg(2+) is required for catalysis and for stabilizing the dimer.</text>
</comment>
<evidence type="ECO:0000256" key="7">
    <source>
        <dbReference type="ARBA" id="ARBA00022723"/>
    </source>
</evidence>
<feature type="binding site" evidence="12">
    <location>
        <position position="390"/>
    </location>
    <ligand>
        <name>(2R)-2-phosphoglycerate</name>
        <dbReference type="ChEBI" id="CHEBI:58289"/>
    </ligand>
</feature>
<evidence type="ECO:0000313" key="18">
    <source>
        <dbReference type="EMBL" id="SHH10725.1"/>
    </source>
</evidence>
<feature type="active site" description="Proton donor" evidence="12 13">
    <location>
        <position position="205"/>
    </location>
</feature>
<keyword evidence="10 12" id="KW-0456">Lyase</keyword>
<feature type="domain" description="Enolase C-terminal TIM barrel" evidence="16">
    <location>
        <begin position="139"/>
        <end position="427"/>
    </location>
</feature>
<feature type="binding site" evidence="12">
    <location>
        <position position="368"/>
    </location>
    <ligand>
        <name>(2R)-2-phosphoglycerate</name>
        <dbReference type="ChEBI" id="CHEBI:58289"/>
    </ligand>
</feature>
<keyword evidence="19" id="KW-1185">Reference proteome</keyword>
<dbReference type="CDD" id="cd03313">
    <property type="entry name" value="enolase"/>
    <property type="match status" value="1"/>
</dbReference>
<feature type="binding site" evidence="14">
    <location>
        <begin position="366"/>
        <end position="369"/>
    </location>
    <ligand>
        <name>substrate</name>
    </ligand>
</feature>
<keyword evidence="5 12" id="KW-0963">Cytoplasm</keyword>
<keyword evidence="9 12" id="KW-0324">Glycolysis</keyword>
<dbReference type="Pfam" id="PF03952">
    <property type="entry name" value="Enolase_N"/>
    <property type="match status" value="1"/>
</dbReference>
<dbReference type="PANTHER" id="PTHR11902:SF1">
    <property type="entry name" value="ENOLASE"/>
    <property type="match status" value="1"/>
</dbReference>
<keyword evidence="6 12" id="KW-0964">Secreted</keyword>
<feature type="binding site" evidence="12">
    <location>
        <position position="339"/>
    </location>
    <ligand>
        <name>(2R)-2-phosphoglycerate</name>
        <dbReference type="ChEBI" id="CHEBI:58289"/>
    </ligand>
</feature>
<comment type="function">
    <text evidence="12">Catalyzes the reversible conversion of 2-phosphoglycerate (2-PG) into phosphoenolpyruvate (PEP). It is essential for the degradation of carbohydrates via glycolysis.</text>
</comment>
<evidence type="ECO:0000256" key="1">
    <source>
        <dbReference type="ARBA" id="ARBA00005031"/>
    </source>
</evidence>
<comment type="cofactor">
    <cofactor evidence="12">
        <name>Mg(2+)</name>
        <dbReference type="ChEBI" id="CHEBI:18420"/>
    </cofactor>
    <text evidence="12">Binds a second Mg(2+) ion via substrate during catalysis.</text>
</comment>
<dbReference type="SMART" id="SM01193">
    <property type="entry name" value="Enolase_N"/>
    <property type="match status" value="1"/>
</dbReference>
<evidence type="ECO:0000256" key="13">
    <source>
        <dbReference type="PIRSR" id="PIRSR001400-1"/>
    </source>
</evidence>
<gene>
    <name evidence="12" type="primary">eno</name>
    <name evidence="18" type="ORF">SAMN04488530_11932</name>
</gene>
<proteinExistence type="inferred from homology"/>
<keyword evidence="7 12" id="KW-0479">Metal-binding</keyword>
<dbReference type="SUPFAM" id="SSF54826">
    <property type="entry name" value="Enolase N-terminal domain-like"/>
    <property type="match status" value="1"/>
</dbReference>
<dbReference type="GO" id="GO:0000287">
    <property type="term" value="F:magnesium ion binding"/>
    <property type="evidence" value="ECO:0007669"/>
    <property type="project" value="UniProtKB-UniRule"/>
</dbReference>
<evidence type="ECO:0000256" key="3">
    <source>
        <dbReference type="ARBA" id="ARBA00012058"/>
    </source>
</evidence>
<accession>A0A1M5Q9F0</accession>
<dbReference type="Gene3D" id="3.30.390.10">
    <property type="entry name" value="Enolase-like, N-terminal domain"/>
    <property type="match status" value="1"/>
</dbReference>
<dbReference type="InterPro" id="IPR000941">
    <property type="entry name" value="Enolase"/>
</dbReference>
<feature type="domain" description="Enolase N-terminal" evidence="17">
    <location>
        <begin position="4"/>
        <end position="134"/>
    </location>
</feature>
<feature type="active site" description="Proton acceptor" evidence="12 13">
    <location>
        <position position="339"/>
    </location>
</feature>